<organism evidence="2 3">
    <name type="scientific">Nocardia terpenica</name>
    <dbReference type="NCBI Taxonomy" id="455432"/>
    <lineage>
        <taxon>Bacteria</taxon>
        <taxon>Bacillati</taxon>
        <taxon>Actinomycetota</taxon>
        <taxon>Actinomycetes</taxon>
        <taxon>Mycobacteriales</taxon>
        <taxon>Nocardiaceae</taxon>
        <taxon>Nocardia</taxon>
    </lineage>
</organism>
<accession>A0A291RPU7</accession>
<feature type="region of interest" description="Disordered" evidence="1">
    <location>
        <begin position="54"/>
        <end position="82"/>
    </location>
</feature>
<feature type="compositionally biased region" description="Polar residues" evidence="1">
    <location>
        <begin position="55"/>
        <end position="64"/>
    </location>
</feature>
<sequence length="82" mass="8948">MLAHAVNAIARLTRDIDVVKSEGEYASSTPAEDWGEHQGCAARIRLLTGRLPSCTGRSPTSTECSPCRPHRASTAIRDRQEK</sequence>
<protein>
    <submittedName>
        <fullName evidence="2">Uncharacterized protein</fullName>
    </submittedName>
</protein>
<name>A0A291RPU7_9NOCA</name>
<reference evidence="2 3" key="1">
    <citation type="submission" date="2017-10" db="EMBL/GenBank/DDBJ databases">
        <title>Comparative genomics between pathogenic Norcardia.</title>
        <authorList>
            <person name="Zeng L."/>
        </authorList>
    </citation>
    <scope>NUCLEOTIDE SEQUENCE [LARGE SCALE GENOMIC DNA]</scope>
    <source>
        <strain evidence="2 3">NC_YFY_NT001</strain>
    </source>
</reference>
<dbReference type="AlphaFoldDB" id="A0A291RPU7"/>
<dbReference type="Proteomes" id="UP000221961">
    <property type="component" value="Chromosome"/>
</dbReference>
<proteinExistence type="predicted"/>
<gene>
    <name evidence="2" type="ORF">CRH09_26705</name>
</gene>
<evidence type="ECO:0000313" key="3">
    <source>
        <dbReference type="Proteomes" id="UP000221961"/>
    </source>
</evidence>
<dbReference type="EMBL" id="CP023778">
    <property type="protein sequence ID" value="ATL69234.1"/>
    <property type="molecule type" value="Genomic_DNA"/>
</dbReference>
<evidence type="ECO:0000256" key="1">
    <source>
        <dbReference type="SAM" id="MobiDB-lite"/>
    </source>
</evidence>
<evidence type="ECO:0000313" key="2">
    <source>
        <dbReference type="EMBL" id="ATL69234.1"/>
    </source>
</evidence>
<dbReference type="KEGG" id="ntp:CRH09_26705"/>